<dbReference type="OrthoDB" id="282973at2759"/>
<sequence>MLLFRVLLSSSFALTAIASPEKDTEALEDAKARLNESSPDVINELALFVSSVEMSQGLTCYSCQSFLKTLKKFSDTNTAFVASGRQVCSVIRPLLNNQLRTVCLQGVAEHGPLLAEVLRSIPDVENSTAATLLCNNFLQVCEVATIKSKIDLPPLPTKLPKPKSSDGEGSYKVIHFSDLHIDPLYKIGAIGDCSNPFLCCRNASDHTKSPAGEFGYPKKCDTSYGLEKSMYRATKELAGDANYTIFTGDIVDREVWHTSPDINAKTLHEAYDRMKKVFPHFYPAVGNHESSPANSFPLAAESSKKFEIKWLYSLLSSLWQGTQVGQVESNHYRGRYAYRDTQRGVRVIGINTNLYYYLNLWLYMEPMSSDPDGQLKWLVEELAAAEQMGEKVWIIGHMPMGDVDVIRHSSNMFNQITSRFSHTISAMFFGHTHLDQYQISYKDGGKQTAENASVMSFIAPSITPSDGNPAFRVYKVGKVSHNVLDATTYFTDMSDPMYRRGPKWKSLYSIKSIFPQAFKPNVNAVGDMSTVPISAERWHKLTEMWEKDNKLFGMYWKNKVTGTEPKYCNAECRKKEICLVRGGRAEDNCAGMKPGVKLGDGGRQRQLERRTEDEDSNSAAHEQVNHCGGSSLILNALGVLFDPDLQAKLRQVVWQT</sequence>
<gene>
    <name evidence="9" type="ORF">E4U56_003544</name>
</gene>
<name>A0A9P7MZU7_9HYPO</name>
<keyword evidence="3" id="KW-0325">Glycoprotein</keyword>
<dbReference type="InterPro" id="IPR004843">
    <property type="entry name" value="Calcineurin-like_PHP"/>
</dbReference>
<feature type="disulfide bond" evidence="6">
    <location>
        <begin position="60"/>
        <end position="141"/>
    </location>
</feature>
<feature type="signal peptide" evidence="7">
    <location>
        <begin position="1"/>
        <end position="18"/>
    </location>
</feature>
<protein>
    <recommendedName>
        <fullName evidence="4">Sphingomyelin phosphodiesterase</fullName>
    </recommendedName>
</protein>
<organism evidence="9 10">
    <name type="scientific">Claviceps arundinis</name>
    <dbReference type="NCBI Taxonomy" id="1623583"/>
    <lineage>
        <taxon>Eukaryota</taxon>
        <taxon>Fungi</taxon>
        <taxon>Dikarya</taxon>
        <taxon>Ascomycota</taxon>
        <taxon>Pezizomycotina</taxon>
        <taxon>Sordariomycetes</taxon>
        <taxon>Hypocreomycetidae</taxon>
        <taxon>Hypocreales</taxon>
        <taxon>Clavicipitaceae</taxon>
        <taxon>Claviceps</taxon>
    </lineage>
</organism>
<dbReference type="InterPro" id="IPR029052">
    <property type="entry name" value="Metallo-depent_PP-like"/>
</dbReference>
<feature type="binding site" evidence="5">
    <location>
        <position position="431"/>
    </location>
    <ligand>
        <name>Zn(2+)</name>
        <dbReference type="ChEBI" id="CHEBI:29105"/>
        <label>2</label>
    </ligand>
</feature>
<feature type="disulfide bond" evidence="6">
    <location>
        <begin position="568"/>
        <end position="572"/>
    </location>
</feature>
<evidence type="ECO:0000256" key="1">
    <source>
        <dbReference type="ARBA" id="ARBA00022801"/>
    </source>
</evidence>
<evidence type="ECO:0000256" key="4">
    <source>
        <dbReference type="PIRNR" id="PIRNR000948"/>
    </source>
</evidence>
<feature type="disulfide bond" evidence="6">
    <location>
        <begin position="200"/>
        <end position="220"/>
    </location>
</feature>
<feature type="binding site" evidence="5">
    <location>
        <position position="249"/>
    </location>
    <ligand>
        <name>Zn(2+)</name>
        <dbReference type="ChEBI" id="CHEBI:29105"/>
        <label>2</label>
    </ligand>
</feature>
<dbReference type="CDD" id="cd00842">
    <property type="entry name" value="MPP_ASMase"/>
    <property type="match status" value="1"/>
</dbReference>
<comment type="cofactor">
    <cofactor evidence="5">
        <name>Zn(2+)</name>
        <dbReference type="ChEBI" id="CHEBI:29105"/>
    </cofactor>
    <text evidence="5">Binds 2 Zn(2+) ions per subunit.</text>
</comment>
<evidence type="ECO:0000256" key="6">
    <source>
        <dbReference type="PIRSR" id="PIRSR000948-2"/>
    </source>
</evidence>
<evidence type="ECO:0000259" key="8">
    <source>
        <dbReference type="PROSITE" id="PS50015"/>
    </source>
</evidence>
<keyword evidence="1 4" id="KW-0378">Hydrolase</keyword>
<dbReference type="EMBL" id="SRPS01000023">
    <property type="protein sequence ID" value="KAG5975600.1"/>
    <property type="molecule type" value="Genomic_DNA"/>
</dbReference>
<comment type="function">
    <text evidence="4">Converts sphingomyelin to ceramide.</text>
</comment>
<dbReference type="InterPro" id="IPR041805">
    <property type="entry name" value="ASMase/PPN1_MPP"/>
</dbReference>
<dbReference type="Gene3D" id="3.60.21.10">
    <property type="match status" value="1"/>
</dbReference>
<accession>A0A9P7MZU7</accession>
<feature type="chain" id="PRO_5040163299" description="Sphingomyelin phosphodiesterase" evidence="7">
    <location>
        <begin position="19"/>
        <end position="656"/>
    </location>
</feature>
<keyword evidence="7" id="KW-0732">Signal</keyword>
<dbReference type="AlphaFoldDB" id="A0A9P7MZU7"/>
<evidence type="ECO:0000256" key="7">
    <source>
        <dbReference type="SAM" id="SignalP"/>
    </source>
</evidence>
<keyword evidence="4" id="KW-0326">Glycosidase</keyword>
<evidence type="ECO:0000256" key="2">
    <source>
        <dbReference type="ARBA" id="ARBA00023157"/>
    </source>
</evidence>
<feature type="binding site" evidence="5">
    <location>
        <position position="249"/>
    </location>
    <ligand>
        <name>Zn(2+)</name>
        <dbReference type="ChEBI" id="CHEBI:29105"/>
        <label>1</label>
    </ligand>
</feature>
<dbReference type="GO" id="GO:0016020">
    <property type="term" value="C:membrane"/>
    <property type="evidence" value="ECO:0007669"/>
    <property type="project" value="GOC"/>
</dbReference>
<dbReference type="PROSITE" id="PS50015">
    <property type="entry name" value="SAP_B"/>
    <property type="match status" value="1"/>
</dbReference>
<keyword evidence="2 6" id="KW-1015">Disulfide bond</keyword>
<reference evidence="9" key="1">
    <citation type="journal article" date="2020" name="bioRxiv">
        <title>Whole genome comparisons of ergot fungi reveals the divergence and evolution of species within the genus Claviceps are the result of varying mechanisms driving genome evolution and host range expansion.</title>
        <authorList>
            <person name="Wyka S.A."/>
            <person name="Mondo S.J."/>
            <person name="Liu M."/>
            <person name="Dettman J."/>
            <person name="Nalam V."/>
            <person name="Broders K.D."/>
        </authorList>
    </citation>
    <scope>NUCLEOTIDE SEQUENCE</scope>
    <source>
        <strain evidence="9">CCC 1102</strain>
    </source>
</reference>
<dbReference type="InterPro" id="IPR008139">
    <property type="entry name" value="SaposinB_dom"/>
</dbReference>
<feature type="binding site" evidence="5">
    <location>
        <position position="180"/>
    </location>
    <ligand>
        <name>Zn(2+)</name>
        <dbReference type="ChEBI" id="CHEBI:29105"/>
        <label>1</label>
    </ligand>
</feature>
<dbReference type="PANTHER" id="PTHR10340:SF34">
    <property type="entry name" value="SPHINGOMYELIN PHOSPHODIESTERASE"/>
    <property type="match status" value="1"/>
</dbReference>
<feature type="binding site" evidence="5">
    <location>
        <position position="178"/>
    </location>
    <ligand>
        <name>Zn(2+)</name>
        <dbReference type="ChEBI" id="CHEBI:29105"/>
        <label>1</label>
    </ligand>
</feature>
<dbReference type="PANTHER" id="PTHR10340">
    <property type="entry name" value="SPHINGOMYELIN PHOSPHODIESTERASE"/>
    <property type="match status" value="1"/>
</dbReference>
<feature type="binding site" evidence="5">
    <location>
        <position position="287"/>
    </location>
    <ligand>
        <name>Zn(2+)</name>
        <dbReference type="ChEBI" id="CHEBI:29105"/>
        <label>2</label>
    </ligand>
</feature>
<dbReference type="InterPro" id="IPR011160">
    <property type="entry name" value="Sphingomy_PDE"/>
</dbReference>
<evidence type="ECO:0000313" key="9">
    <source>
        <dbReference type="EMBL" id="KAG5975600.1"/>
    </source>
</evidence>
<dbReference type="Pfam" id="PF00149">
    <property type="entry name" value="Metallophos"/>
    <property type="match status" value="1"/>
</dbReference>
<feature type="binding site" evidence="5">
    <location>
        <position position="397"/>
    </location>
    <ligand>
        <name>Zn(2+)</name>
        <dbReference type="ChEBI" id="CHEBI:29105"/>
        <label>2</label>
    </ligand>
</feature>
<comment type="similarity">
    <text evidence="4">Belongs to the acid sphingomyelinase family.</text>
</comment>
<feature type="domain" description="Saposin B-type" evidence="8">
    <location>
        <begin position="56"/>
        <end position="145"/>
    </location>
</feature>
<evidence type="ECO:0000256" key="5">
    <source>
        <dbReference type="PIRSR" id="PIRSR000948-1"/>
    </source>
</evidence>
<evidence type="ECO:0000313" key="10">
    <source>
        <dbReference type="Proteomes" id="UP000784919"/>
    </source>
</evidence>
<dbReference type="PIRSF" id="PIRSF000948">
    <property type="entry name" value="Sphingomy_PDE"/>
    <property type="match status" value="1"/>
</dbReference>
<keyword evidence="5" id="KW-0479">Metal-binding</keyword>
<comment type="caution">
    <text evidence="9">The sequence shown here is derived from an EMBL/GenBank/DDBJ whole genome shotgun (WGS) entry which is preliminary data.</text>
</comment>
<dbReference type="GO" id="GO:0006685">
    <property type="term" value="P:sphingomyelin catabolic process"/>
    <property type="evidence" value="ECO:0007669"/>
    <property type="project" value="UniProtKB-UniRule"/>
</dbReference>
<proteinExistence type="inferred from homology"/>
<dbReference type="GO" id="GO:0046872">
    <property type="term" value="F:metal ion binding"/>
    <property type="evidence" value="ECO:0007669"/>
    <property type="project" value="UniProtKB-KW"/>
</dbReference>
<dbReference type="GO" id="GO:0016798">
    <property type="term" value="F:hydrolase activity, acting on glycosyl bonds"/>
    <property type="evidence" value="ECO:0007669"/>
    <property type="project" value="UniProtKB-KW"/>
</dbReference>
<dbReference type="Proteomes" id="UP000784919">
    <property type="component" value="Unassembled WGS sequence"/>
</dbReference>
<feature type="binding site" evidence="5">
    <location>
        <position position="433"/>
    </location>
    <ligand>
        <name>Zn(2+)</name>
        <dbReference type="ChEBI" id="CHEBI:29105"/>
        <label>1</label>
    </ligand>
</feature>
<evidence type="ECO:0000256" key="3">
    <source>
        <dbReference type="ARBA" id="ARBA00023180"/>
    </source>
</evidence>
<keyword evidence="5" id="KW-0862">Zinc</keyword>
<dbReference type="SUPFAM" id="SSF56300">
    <property type="entry name" value="Metallo-dependent phosphatases"/>
    <property type="match status" value="1"/>
</dbReference>
<feature type="disulfide bond" evidence="6">
    <location>
        <begin position="193"/>
        <end position="199"/>
    </location>
</feature>
<dbReference type="GO" id="GO:0004767">
    <property type="term" value="F:sphingomyelin phosphodiesterase activity"/>
    <property type="evidence" value="ECO:0007669"/>
    <property type="project" value="UniProtKB-UniRule"/>
</dbReference>